<dbReference type="AlphaFoldDB" id="A0A7S8HEP0"/>
<dbReference type="EMBL" id="CP049742">
    <property type="protein sequence ID" value="QPC45938.1"/>
    <property type="molecule type" value="Genomic_DNA"/>
</dbReference>
<evidence type="ECO:0000313" key="4">
    <source>
        <dbReference type="EMBL" id="QPC45938.1"/>
    </source>
</evidence>
<name>A0A7S8HEP0_9BACI</name>
<dbReference type="Pfam" id="PF00583">
    <property type="entry name" value="Acetyltransf_1"/>
    <property type="match status" value="1"/>
</dbReference>
<organism evidence="4 5">
    <name type="scientific">Mangrovibacillus cuniculi</name>
    <dbReference type="NCBI Taxonomy" id="2593652"/>
    <lineage>
        <taxon>Bacteria</taxon>
        <taxon>Bacillati</taxon>
        <taxon>Bacillota</taxon>
        <taxon>Bacilli</taxon>
        <taxon>Bacillales</taxon>
        <taxon>Bacillaceae</taxon>
        <taxon>Mangrovibacillus</taxon>
    </lineage>
</organism>
<reference evidence="4 5" key="1">
    <citation type="submission" date="2019-07" db="EMBL/GenBank/DDBJ databases">
        <title>Genome sequence of 2 isolates from Red Sea Mangroves.</title>
        <authorList>
            <person name="Sefrji F."/>
            <person name="Michoud G."/>
            <person name="Merlino G."/>
            <person name="Daffonchio D."/>
        </authorList>
    </citation>
    <scope>NUCLEOTIDE SEQUENCE [LARGE SCALE GENOMIC DNA]</scope>
    <source>
        <strain evidence="4 5">R1DC41</strain>
    </source>
</reference>
<dbReference type="SUPFAM" id="SSF55729">
    <property type="entry name" value="Acyl-CoA N-acyltransferases (Nat)"/>
    <property type="match status" value="1"/>
</dbReference>
<dbReference type="RefSeq" id="WP_239673459.1">
    <property type="nucleotide sequence ID" value="NZ_CP049742.1"/>
</dbReference>
<dbReference type="KEGG" id="mcui:G8O30_02685"/>
<gene>
    <name evidence="4" type="ORF">G8O30_02685</name>
</gene>
<keyword evidence="2" id="KW-0012">Acyltransferase</keyword>
<dbReference type="InterPro" id="IPR000182">
    <property type="entry name" value="GNAT_dom"/>
</dbReference>
<dbReference type="GO" id="GO:0016747">
    <property type="term" value="F:acyltransferase activity, transferring groups other than amino-acyl groups"/>
    <property type="evidence" value="ECO:0007669"/>
    <property type="project" value="InterPro"/>
</dbReference>
<dbReference type="PANTHER" id="PTHR43877">
    <property type="entry name" value="AMINOALKYLPHOSPHONATE N-ACETYLTRANSFERASE-RELATED-RELATED"/>
    <property type="match status" value="1"/>
</dbReference>
<evidence type="ECO:0000256" key="2">
    <source>
        <dbReference type="ARBA" id="ARBA00023315"/>
    </source>
</evidence>
<dbReference type="CDD" id="cd04301">
    <property type="entry name" value="NAT_SF"/>
    <property type="match status" value="1"/>
</dbReference>
<sequence>METKTTNVQIVEFSPQYAEGVAKMWNESRDNWGGDDSVMTAAQVLEKESNSTNLFLYLALVDGEVAGYCSLSEYREDSNALYIPLLNVHPDYHGHKLGKQLVLNAVNKTVELGWPRLDLFTWAGNTKAVPLYKKCGFFWEDRDDSVHLMNFIPTILQLECLKPFFDKYSWYDTSKRALEVKPDGYKHNGYTFYEYEWSADDAFVKVRFERTSRKLCYVETNDFKVEMVHPSFKTLANKESLMEYKVENKRPNAISVQIQANQEGAIQHQASFTNLVEEEVIFTAPVTVHYYEQEPNDWKTHPTMEATVTLDGYDISLGLGVYPILPVSIKLASTNQLFEANKNPKLFLEVESLVEEIGTLKVSIPSNDILTLHDQSIEMSLNKKQRTSIPLSTSLLKGGAFNEEIMCTFSTNGEEITFQTRLRFAFPTKTDSFVAETTDKWLIFNGRYYASLEKRNNTLSLGRRGKGDHALPFFAPKLGKPYADEWTKKEAGQIKVEKTDAGITFVSVLSSDLKPGLHIESKVFLSNFGLYDMSYRLVLDGSQEAQNVSWVQSFVPLVAYTYIPMGEEVLRLKESHVAFNDYLDKRHYSEPWTFTEKDGETIGFAWSANVVHRRDEWKNAVELTDIDVPESVQTSIPLATVSLAYNHFSSWEEWREEVMGEQEPLREVGPLTLEQTDGQIIVKDNKPSVSLKSRLHVPVVGELVAGNEGTTIQNSEEDLSVSVEVEMEPITLVNTSFTSPNTKVEETLLYLQPNTSTVSVEEVENGHWKVTNGDLQFSVHKEYMAGVYSIVYKGEEWLHHTYPTPSMKAWWNPWTGGLRYRFGGMNSFSLQKEVSEVKAVTKLDSKGNEWSGVEVTTTIVHHEKFKGTTLQQFFLTLPGLPMITTLAEWRASEDKLFAGERIFCDGFWNPGDELATVTYDSKIRGQKEYYAGAGELILIDDPYARLRSAKLADALHIVQPKYVFEKEAYVTKEVCYVNTETEWTLQAGETTHVQPTIHLFDNRDLRPYMEQLRGITFK</sequence>
<evidence type="ECO:0000256" key="1">
    <source>
        <dbReference type="ARBA" id="ARBA00022679"/>
    </source>
</evidence>
<proteinExistence type="predicted"/>
<dbReference type="PROSITE" id="PS51186">
    <property type="entry name" value="GNAT"/>
    <property type="match status" value="1"/>
</dbReference>
<dbReference type="InterPro" id="IPR016181">
    <property type="entry name" value="Acyl_CoA_acyltransferase"/>
</dbReference>
<protein>
    <submittedName>
        <fullName evidence="4">GNAT family N-acetyltransferase</fullName>
    </submittedName>
</protein>
<dbReference type="Proteomes" id="UP000593626">
    <property type="component" value="Chromosome"/>
</dbReference>
<dbReference type="Gene3D" id="3.40.630.30">
    <property type="match status" value="1"/>
</dbReference>
<dbReference type="InterPro" id="IPR050832">
    <property type="entry name" value="Bact_Acetyltransf"/>
</dbReference>
<evidence type="ECO:0000259" key="3">
    <source>
        <dbReference type="PROSITE" id="PS51186"/>
    </source>
</evidence>
<keyword evidence="5" id="KW-1185">Reference proteome</keyword>
<keyword evidence="1 4" id="KW-0808">Transferase</keyword>
<feature type="domain" description="N-acetyltransferase" evidence="3">
    <location>
        <begin position="8"/>
        <end position="159"/>
    </location>
</feature>
<evidence type="ECO:0000313" key="5">
    <source>
        <dbReference type="Proteomes" id="UP000593626"/>
    </source>
</evidence>
<accession>A0A7S8HEP0</accession>